<proteinExistence type="predicted"/>
<organism evidence="2 3">
    <name type="scientific">Jatrophihabitans telluris</name>
    <dbReference type="NCBI Taxonomy" id="2038343"/>
    <lineage>
        <taxon>Bacteria</taxon>
        <taxon>Bacillati</taxon>
        <taxon>Actinomycetota</taxon>
        <taxon>Actinomycetes</taxon>
        <taxon>Jatrophihabitantales</taxon>
        <taxon>Jatrophihabitantaceae</taxon>
        <taxon>Jatrophihabitans</taxon>
    </lineage>
</organism>
<keyword evidence="1" id="KW-0732">Signal</keyword>
<sequence length="123" mass="13415">MVFARCGAAPRLAAAVACATLLSACGAQWDGEQDYYIKFINDTQTAVVLWNYHLSRTDVARLLPGQSASILADINDVPEQMHVEVSSGKQLGCLLINFKSKPDNARLLVSSTEPCDPHISYFN</sequence>
<reference evidence="2" key="1">
    <citation type="journal article" date="2018" name="Int. J. Syst. Evol. Microbiol.">
        <title>Jatrophihabitans telluris sp. nov., isolated from sediment soil of lava forest wetlands and the emended description of the genus Jatrophihabitans.</title>
        <authorList>
            <person name="Lee K.C."/>
            <person name="Suh M.K."/>
            <person name="Eom M.K."/>
            <person name="Kim K.K."/>
            <person name="Kim J.S."/>
            <person name="Kim D.S."/>
            <person name="Ko S.H."/>
            <person name="Shin Y.K."/>
            <person name="Lee J.S."/>
        </authorList>
    </citation>
    <scope>NUCLEOTIDE SEQUENCE</scope>
    <source>
        <strain evidence="2">N237</strain>
    </source>
</reference>
<name>A0ABY4R1S3_9ACTN</name>
<feature type="signal peptide" evidence="1">
    <location>
        <begin position="1"/>
        <end position="29"/>
    </location>
</feature>
<dbReference type="EMBL" id="CP097332">
    <property type="protein sequence ID" value="UQX89262.1"/>
    <property type="molecule type" value="Genomic_DNA"/>
</dbReference>
<evidence type="ECO:0000313" key="3">
    <source>
        <dbReference type="Proteomes" id="UP001056336"/>
    </source>
</evidence>
<evidence type="ECO:0000313" key="2">
    <source>
        <dbReference type="EMBL" id="UQX89262.1"/>
    </source>
</evidence>
<gene>
    <name evidence="2" type="ORF">M6D93_04475</name>
</gene>
<accession>A0ABY4R1S3</accession>
<dbReference type="RefSeq" id="WP_249773158.1">
    <property type="nucleotide sequence ID" value="NZ_CP097332.1"/>
</dbReference>
<protein>
    <submittedName>
        <fullName evidence="2">Uncharacterized protein</fullName>
    </submittedName>
</protein>
<dbReference type="Proteomes" id="UP001056336">
    <property type="component" value="Chromosome"/>
</dbReference>
<evidence type="ECO:0000256" key="1">
    <source>
        <dbReference type="SAM" id="SignalP"/>
    </source>
</evidence>
<feature type="chain" id="PRO_5046053903" evidence="1">
    <location>
        <begin position="30"/>
        <end position="123"/>
    </location>
</feature>
<reference evidence="2" key="2">
    <citation type="submission" date="2022-05" db="EMBL/GenBank/DDBJ databases">
        <authorList>
            <person name="Kim J.-S."/>
            <person name="Lee K."/>
            <person name="Suh M."/>
            <person name="Eom M."/>
            <person name="Kim J.-S."/>
            <person name="Kim D.-S."/>
            <person name="Ko S.-H."/>
            <person name="Shin Y."/>
            <person name="Lee J.-S."/>
        </authorList>
    </citation>
    <scope>NUCLEOTIDE SEQUENCE</scope>
    <source>
        <strain evidence="2">N237</strain>
    </source>
</reference>
<dbReference type="PROSITE" id="PS51257">
    <property type="entry name" value="PROKAR_LIPOPROTEIN"/>
    <property type="match status" value="1"/>
</dbReference>
<keyword evidence="3" id="KW-1185">Reference proteome</keyword>